<feature type="transmembrane region" description="Helical" evidence="1">
    <location>
        <begin position="318"/>
        <end position="339"/>
    </location>
</feature>
<feature type="transmembrane region" description="Helical" evidence="1">
    <location>
        <begin position="262"/>
        <end position="279"/>
    </location>
</feature>
<feature type="transmembrane region" description="Helical" evidence="1">
    <location>
        <begin position="207"/>
        <end position="229"/>
    </location>
</feature>
<evidence type="ECO:0000313" key="3">
    <source>
        <dbReference type="Proteomes" id="UP000662939"/>
    </source>
</evidence>
<protein>
    <submittedName>
        <fullName evidence="2">Uncharacterized protein</fullName>
    </submittedName>
</protein>
<gene>
    <name evidence="2" type="ORF">JQS30_11275</name>
</gene>
<keyword evidence="1" id="KW-0472">Membrane</keyword>
<evidence type="ECO:0000313" key="2">
    <source>
        <dbReference type="EMBL" id="QSB04373.1"/>
    </source>
</evidence>
<evidence type="ECO:0000256" key="1">
    <source>
        <dbReference type="SAM" id="Phobius"/>
    </source>
</evidence>
<feature type="transmembrane region" description="Helical" evidence="1">
    <location>
        <begin position="121"/>
        <end position="143"/>
    </location>
</feature>
<organism evidence="2 3">
    <name type="scientific">Natronoglycomyces albus</name>
    <dbReference type="NCBI Taxonomy" id="2811108"/>
    <lineage>
        <taxon>Bacteria</taxon>
        <taxon>Bacillati</taxon>
        <taxon>Actinomycetota</taxon>
        <taxon>Actinomycetes</taxon>
        <taxon>Glycomycetales</taxon>
        <taxon>Glycomycetaceae</taxon>
        <taxon>Natronoglycomyces</taxon>
    </lineage>
</organism>
<accession>A0A895XLE6</accession>
<feature type="transmembrane region" description="Helical" evidence="1">
    <location>
        <begin position="54"/>
        <end position="72"/>
    </location>
</feature>
<dbReference type="EMBL" id="CP070496">
    <property type="protein sequence ID" value="QSB04373.1"/>
    <property type="molecule type" value="Genomic_DNA"/>
</dbReference>
<reference evidence="2" key="1">
    <citation type="submission" date="2021-02" db="EMBL/GenBank/DDBJ databases">
        <title>Natronoglycomyces albus gen. nov., sp. nov, a haloalkaliphilic actinobacterium from a soda solonchak soil.</title>
        <authorList>
            <person name="Sorokin D.Y."/>
            <person name="Khijniak T.V."/>
            <person name="Zakharycheva A.P."/>
            <person name="Boueva O.V."/>
            <person name="Ariskina E.V."/>
            <person name="Hahnke R.L."/>
            <person name="Bunk B."/>
            <person name="Sproer C."/>
            <person name="Schumann P."/>
            <person name="Evtushenko L.I."/>
            <person name="Kublanov I.V."/>
        </authorList>
    </citation>
    <scope>NUCLEOTIDE SEQUENCE</scope>
    <source>
        <strain evidence="2">DSM 106290</strain>
    </source>
</reference>
<feature type="transmembrane region" description="Helical" evidence="1">
    <location>
        <begin position="236"/>
        <end position="256"/>
    </location>
</feature>
<feature type="transmembrane region" description="Helical" evidence="1">
    <location>
        <begin position="291"/>
        <end position="312"/>
    </location>
</feature>
<keyword evidence="3" id="KW-1185">Reference proteome</keyword>
<feature type="transmembrane region" description="Helical" evidence="1">
    <location>
        <begin position="164"/>
        <end position="187"/>
    </location>
</feature>
<name>A0A895XLE6_9ACTN</name>
<feature type="transmembrane region" description="Helical" evidence="1">
    <location>
        <begin position="84"/>
        <end position="109"/>
    </location>
</feature>
<dbReference type="RefSeq" id="WP_213170370.1">
    <property type="nucleotide sequence ID" value="NZ_CP070496.1"/>
</dbReference>
<dbReference type="KEGG" id="nav:JQS30_11275"/>
<proteinExistence type="predicted"/>
<dbReference type="Proteomes" id="UP000662939">
    <property type="component" value="Chromosome"/>
</dbReference>
<sequence length="367" mass="39228">MKQLLYTSRHPRPVTSWNQDAITALASTWLIGGLIVSVWSHATGRGDGANSWQLIFYTGLLALAAWVGLLLYQQIRSGRSGLAAIALGYGPLVAAVPLFLIAGLVNLIWHGTFGVEIGPEVLMSPAQLAVAITLILMASAPWLAAMPRLETGSAPRPLDFLPALGSLSAVLAVVTLLLSFGIAFLYHGPATVELLRPDATGAFGPHTVALLASIVLTTVLIVTLLLFVGRRWQTPLGTFTLLFFGPALMVGAVAGFDNKGMVLLFLLSGVLADGLAWFVRPHLSRRRDLIIFAAGWAFATWLGFFIVGRLQAGEWAAAHMWSGVPLVAAAVAALIVVTVQPTSGIEPRSSRAWPRYEGIEPEERLEN</sequence>
<keyword evidence="1" id="KW-1133">Transmembrane helix</keyword>
<dbReference type="AlphaFoldDB" id="A0A895XLE6"/>
<keyword evidence="1" id="KW-0812">Transmembrane</keyword>
<feature type="transmembrane region" description="Helical" evidence="1">
    <location>
        <begin position="21"/>
        <end position="42"/>
    </location>
</feature>